<accession>A0A2A4T4D0</accession>
<feature type="transmembrane region" description="Helical" evidence="5">
    <location>
        <begin position="309"/>
        <end position="332"/>
    </location>
</feature>
<dbReference type="Gene3D" id="1.10.3720.10">
    <property type="entry name" value="MetI-like"/>
    <property type="match status" value="1"/>
</dbReference>
<dbReference type="GO" id="GO:0005886">
    <property type="term" value="C:plasma membrane"/>
    <property type="evidence" value="ECO:0007669"/>
    <property type="project" value="UniProtKB-SubCell"/>
</dbReference>
<dbReference type="PANTHER" id="PTHR30325:SF0">
    <property type="entry name" value="INNER MEMBRANE ABC TRANSPORTER PERMEASE PROTEIN YEJE"/>
    <property type="match status" value="1"/>
</dbReference>
<feature type="transmembrane region" description="Helical" evidence="5">
    <location>
        <begin position="21"/>
        <end position="41"/>
    </location>
</feature>
<dbReference type="CDD" id="cd06261">
    <property type="entry name" value="TM_PBP2"/>
    <property type="match status" value="1"/>
</dbReference>
<evidence type="ECO:0000256" key="5">
    <source>
        <dbReference type="RuleBase" id="RU363032"/>
    </source>
</evidence>
<name>A0A2A4T4D0_9DELT</name>
<dbReference type="GO" id="GO:0042884">
    <property type="term" value="P:microcin transport"/>
    <property type="evidence" value="ECO:0007669"/>
    <property type="project" value="TreeGrafter"/>
</dbReference>
<comment type="similarity">
    <text evidence="5">Belongs to the binding-protein-dependent transport system permease family.</text>
</comment>
<dbReference type="PANTHER" id="PTHR30325">
    <property type="entry name" value="MEMBRANE COMPONENT OF ABC TRANSPORTER"/>
    <property type="match status" value="1"/>
</dbReference>
<feature type="transmembrane region" description="Helical" evidence="5">
    <location>
        <begin position="264"/>
        <end position="289"/>
    </location>
</feature>
<dbReference type="InterPro" id="IPR035906">
    <property type="entry name" value="MetI-like_sf"/>
</dbReference>
<evidence type="ECO:0000256" key="4">
    <source>
        <dbReference type="ARBA" id="ARBA00023136"/>
    </source>
</evidence>
<dbReference type="GO" id="GO:0055085">
    <property type="term" value="P:transmembrane transport"/>
    <property type="evidence" value="ECO:0007669"/>
    <property type="project" value="InterPro"/>
</dbReference>
<feature type="transmembrane region" description="Helical" evidence="5">
    <location>
        <begin position="207"/>
        <end position="225"/>
    </location>
</feature>
<feature type="transmembrane region" description="Helical" evidence="5">
    <location>
        <begin position="183"/>
        <end position="201"/>
    </location>
</feature>
<dbReference type="Pfam" id="PF00528">
    <property type="entry name" value="BPD_transp_1"/>
    <property type="match status" value="1"/>
</dbReference>
<evidence type="ECO:0000313" key="8">
    <source>
        <dbReference type="Proteomes" id="UP000218113"/>
    </source>
</evidence>
<dbReference type="EMBL" id="NVSR01000035">
    <property type="protein sequence ID" value="PCI28378.1"/>
    <property type="molecule type" value="Genomic_DNA"/>
</dbReference>
<keyword evidence="2 5" id="KW-0812">Transmembrane</keyword>
<sequence length="348" mass="40167">MFLHPTVRKRLYQFTRIKRGYYSFLIMVALIFLTFILELLIHSRAIVVSYQGELYFPTYTSIKSGQTFGLDYQYETNYRELAQKFKEEEKGDWLLMPIVPFNPYENDFSLEENPPNPPSWENRHFIGTDTSGRDILARLFYGFRVAIYFSFALYITTSSIGILIGSLMGYFGGWFDMIFQRIVEIWTSIPTLYLIIIMAALVTPTPYLLLFILVFAGWTGMTWLMRAEIYRERSRQYCEAARSMGASHWRIITKHLLPNSMVPIIAAFPFQMVGGIGALTSLDYLGYGLPIPTPSWGELLQQGQESFDFAPWILLAPSGATIFILLLFTFIGEAVRESFDPKQVVLYE</sequence>
<dbReference type="AlphaFoldDB" id="A0A2A4T4D0"/>
<evidence type="ECO:0000256" key="3">
    <source>
        <dbReference type="ARBA" id="ARBA00022989"/>
    </source>
</evidence>
<evidence type="ECO:0000259" key="6">
    <source>
        <dbReference type="PROSITE" id="PS50928"/>
    </source>
</evidence>
<feature type="transmembrane region" description="Helical" evidence="5">
    <location>
        <begin position="146"/>
        <end position="171"/>
    </location>
</feature>
<keyword evidence="3 5" id="KW-1133">Transmembrane helix</keyword>
<organism evidence="7 8">
    <name type="scientific">SAR324 cluster bacterium</name>
    <dbReference type="NCBI Taxonomy" id="2024889"/>
    <lineage>
        <taxon>Bacteria</taxon>
        <taxon>Deltaproteobacteria</taxon>
        <taxon>SAR324 cluster</taxon>
    </lineage>
</organism>
<reference evidence="8" key="1">
    <citation type="submission" date="2017-08" db="EMBL/GenBank/DDBJ databases">
        <title>A dynamic microbial community with high functional redundancy inhabits the cold, oxic subseafloor aquifer.</title>
        <authorList>
            <person name="Tully B.J."/>
            <person name="Wheat C.G."/>
            <person name="Glazer B.T."/>
            <person name="Huber J.A."/>
        </authorList>
    </citation>
    <scope>NUCLEOTIDE SEQUENCE [LARGE SCALE GENOMIC DNA]</scope>
</reference>
<comment type="caution">
    <text evidence="7">The sequence shown here is derived from an EMBL/GenBank/DDBJ whole genome shotgun (WGS) entry which is preliminary data.</text>
</comment>
<evidence type="ECO:0000313" key="7">
    <source>
        <dbReference type="EMBL" id="PCI28378.1"/>
    </source>
</evidence>
<feature type="domain" description="ABC transmembrane type-1" evidence="6">
    <location>
        <begin position="147"/>
        <end position="332"/>
    </location>
</feature>
<protein>
    <submittedName>
        <fullName evidence="7">Peptide ABC transporter permease</fullName>
    </submittedName>
</protein>
<dbReference type="PROSITE" id="PS50928">
    <property type="entry name" value="ABC_TM1"/>
    <property type="match status" value="1"/>
</dbReference>
<proteinExistence type="inferred from homology"/>
<comment type="subcellular location">
    <subcellularLocation>
        <location evidence="5">Cell membrane</location>
        <topology evidence="5">Multi-pass membrane protein</topology>
    </subcellularLocation>
    <subcellularLocation>
        <location evidence="1">Membrane</location>
        <topology evidence="1">Multi-pass membrane protein</topology>
    </subcellularLocation>
</comment>
<gene>
    <name evidence="7" type="ORF">COB67_06610</name>
</gene>
<keyword evidence="4 5" id="KW-0472">Membrane</keyword>
<evidence type="ECO:0000256" key="2">
    <source>
        <dbReference type="ARBA" id="ARBA00022692"/>
    </source>
</evidence>
<keyword evidence="5" id="KW-0813">Transport</keyword>
<dbReference type="InterPro" id="IPR000515">
    <property type="entry name" value="MetI-like"/>
</dbReference>
<dbReference type="Proteomes" id="UP000218113">
    <property type="component" value="Unassembled WGS sequence"/>
</dbReference>
<evidence type="ECO:0000256" key="1">
    <source>
        <dbReference type="ARBA" id="ARBA00004141"/>
    </source>
</evidence>
<dbReference type="SUPFAM" id="SSF161098">
    <property type="entry name" value="MetI-like"/>
    <property type="match status" value="1"/>
</dbReference>